<gene>
    <name evidence="7" type="ordered locus">BN4_12369</name>
</gene>
<dbReference type="Gene3D" id="2.40.50.90">
    <property type="match status" value="1"/>
</dbReference>
<dbReference type="RefSeq" id="WP_015415647.1">
    <property type="nucleotide sequence ID" value="NC_020409.1"/>
</dbReference>
<keyword evidence="1" id="KW-0540">Nuclease</keyword>
<dbReference type="STRING" id="1322246.BN4_12369"/>
<dbReference type="SMART" id="SM00318">
    <property type="entry name" value="SNc"/>
    <property type="match status" value="1"/>
</dbReference>
<evidence type="ECO:0000313" key="8">
    <source>
        <dbReference type="Proteomes" id="UP000011724"/>
    </source>
</evidence>
<evidence type="ECO:0000256" key="1">
    <source>
        <dbReference type="ARBA" id="ARBA00022722"/>
    </source>
</evidence>
<dbReference type="GO" id="GO:0016787">
    <property type="term" value="F:hydrolase activity"/>
    <property type="evidence" value="ECO:0007669"/>
    <property type="project" value="UniProtKB-KW"/>
</dbReference>
<feature type="region of interest" description="Disordered" evidence="4">
    <location>
        <begin position="154"/>
        <end position="175"/>
    </location>
</feature>
<reference evidence="7 8" key="1">
    <citation type="journal article" date="2013" name="PLoS ONE">
        <title>The first genomic and proteomic characterization of a deep-sea sulfate reducer: insights into the piezophilic lifestyle of Desulfovibrio piezophilus.</title>
        <authorList>
            <person name="Pradel N."/>
            <person name="Ji B."/>
            <person name="Gimenez G."/>
            <person name="Talla E."/>
            <person name="Lenoble P."/>
            <person name="Garel M."/>
            <person name="Tamburini C."/>
            <person name="Fourquet P."/>
            <person name="Lebrun R."/>
            <person name="Bertin P."/>
            <person name="Denis Y."/>
            <person name="Pophillat M."/>
            <person name="Barbe V."/>
            <person name="Ollivier B."/>
            <person name="Dolla A."/>
        </authorList>
    </citation>
    <scope>NUCLEOTIDE SEQUENCE [LARGE SCALE GENOMIC DNA]</scope>
    <source>
        <strain evidence="8">DSM 10523 / SB164P1</strain>
    </source>
</reference>
<sequence length="175" mass="20220">MRLHNKLFLFFLILFFLGTSATAQADETVPFLHLIDGDSILVEYEGHSQAVRLIGVDAPEWGQEYGTQAKSFALKFCYGKNLRLEFDRTRRDRHGRLLAYVYSGTSMLNEELVRAGLALAERYEPNTRHQPRLEQAQDEAKRKRMGFWLRGGLEQTPAQWRKTHPRKGGNSPLRQ</sequence>
<dbReference type="InterPro" id="IPR035437">
    <property type="entry name" value="SNase_OB-fold_sf"/>
</dbReference>
<evidence type="ECO:0000256" key="3">
    <source>
        <dbReference type="ARBA" id="ARBA00022801"/>
    </source>
</evidence>
<dbReference type="GO" id="GO:0004519">
    <property type="term" value="F:endonuclease activity"/>
    <property type="evidence" value="ECO:0007669"/>
    <property type="project" value="UniProtKB-KW"/>
</dbReference>
<dbReference type="SUPFAM" id="SSF50199">
    <property type="entry name" value="Staphylococcal nuclease"/>
    <property type="match status" value="1"/>
</dbReference>
<dbReference type="BioCyc" id="DPIE1322246:BN4_RS11890-MONOMER"/>
<dbReference type="EMBL" id="FO203427">
    <property type="protein sequence ID" value="CCH49604.1"/>
    <property type="molecule type" value="Genomic_DNA"/>
</dbReference>
<dbReference type="AlphaFoldDB" id="M1WRK1"/>
<dbReference type="HOGENOM" id="CLU_046484_5_1_7"/>
<evidence type="ECO:0000256" key="5">
    <source>
        <dbReference type="SAM" id="SignalP"/>
    </source>
</evidence>
<feature type="chain" id="PRO_5004019441" evidence="5">
    <location>
        <begin position="26"/>
        <end position="175"/>
    </location>
</feature>
<dbReference type="OrthoDB" id="4376109at2"/>
<dbReference type="PROSITE" id="PS50830">
    <property type="entry name" value="TNASE_3"/>
    <property type="match status" value="1"/>
</dbReference>
<name>M1WRK1_PSEP2</name>
<dbReference type="Proteomes" id="UP000011724">
    <property type="component" value="Chromosome"/>
</dbReference>
<evidence type="ECO:0000256" key="2">
    <source>
        <dbReference type="ARBA" id="ARBA00022759"/>
    </source>
</evidence>
<keyword evidence="5" id="KW-0732">Signal</keyword>
<dbReference type="InterPro" id="IPR016071">
    <property type="entry name" value="Staphylococal_nuclease_OB-fold"/>
</dbReference>
<organism evidence="7 8">
    <name type="scientific">Pseudodesulfovibrio piezophilus (strain DSM 21447 / JCM 15486 / C1TLV30)</name>
    <name type="common">Desulfovibrio piezophilus</name>
    <dbReference type="NCBI Taxonomy" id="1322246"/>
    <lineage>
        <taxon>Bacteria</taxon>
        <taxon>Pseudomonadati</taxon>
        <taxon>Thermodesulfobacteriota</taxon>
        <taxon>Desulfovibrionia</taxon>
        <taxon>Desulfovibrionales</taxon>
        <taxon>Desulfovibrionaceae</taxon>
    </lineage>
</organism>
<dbReference type="eggNOG" id="COG1525">
    <property type="taxonomic scope" value="Bacteria"/>
</dbReference>
<keyword evidence="2" id="KW-0255">Endonuclease</keyword>
<reference evidence="8" key="2">
    <citation type="journal article" date="2013" name="Stand. Genomic Sci.">
        <title>Complete genome sequence of Desulfocapsa sulfexigens, a marine deltaproteobacterium specialized in disproportionating inorganic sulfur compounds.</title>
        <authorList>
            <person name="Finster K.W."/>
            <person name="Kjeldsen K.U."/>
            <person name="Kube M."/>
            <person name="Reinhardt R."/>
            <person name="Mussmann M."/>
            <person name="Amann R."/>
            <person name="Schreiber L."/>
        </authorList>
    </citation>
    <scope>NUCLEOTIDE SEQUENCE [LARGE SCALE GENOMIC DNA]</scope>
    <source>
        <strain evidence="8">DSM 10523 / SB164P1</strain>
    </source>
</reference>
<proteinExistence type="predicted"/>
<dbReference type="KEGG" id="dpi:BN4_12369"/>
<dbReference type="PANTHER" id="PTHR12302:SF3">
    <property type="entry name" value="SERINE_THREONINE-PROTEIN KINASE 31"/>
    <property type="match status" value="1"/>
</dbReference>
<evidence type="ECO:0000256" key="4">
    <source>
        <dbReference type="SAM" id="MobiDB-lite"/>
    </source>
</evidence>
<dbReference type="PANTHER" id="PTHR12302">
    <property type="entry name" value="EBNA2 BINDING PROTEIN P100"/>
    <property type="match status" value="1"/>
</dbReference>
<keyword evidence="8" id="KW-1185">Reference proteome</keyword>
<evidence type="ECO:0000313" key="7">
    <source>
        <dbReference type="EMBL" id="CCH49604.1"/>
    </source>
</evidence>
<accession>M1WRK1</accession>
<keyword evidence="3" id="KW-0378">Hydrolase</keyword>
<evidence type="ECO:0000259" key="6">
    <source>
        <dbReference type="PROSITE" id="PS50830"/>
    </source>
</evidence>
<protein>
    <submittedName>
        <fullName evidence="7">Nuclease (SNase domain protein) (Modular protein)</fullName>
    </submittedName>
</protein>
<dbReference type="Pfam" id="PF00565">
    <property type="entry name" value="SNase"/>
    <property type="match status" value="1"/>
</dbReference>
<feature type="domain" description="TNase-like" evidence="6">
    <location>
        <begin position="25"/>
        <end position="150"/>
    </location>
</feature>
<dbReference type="PATRIC" id="fig|879567.3.peg.2523"/>
<feature type="signal peptide" evidence="5">
    <location>
        <begin position="1"/>
        <end position="25"/>
    </location>
</feature>